<evidence type="ECO:0000313" key="3">
    <source>
        <dbReference type="Proteomes" id="UP000548632"/>
    </source>
</evidence>
<accession>A0A839HHG6</accession>
<keyword evidence="1" id="KW-0175">Coiled coil</keyword>
<dbReference type="PANTHER" id="PTHR41317">
    <property type="entry name" value="PD-(D_E)XK NUCLEASE FAMILY TRANSPOSASE"/>
    <property type="match status" value="1"/>
</dbReference>
<dbReference type="EMBL" id="JABVCQ010000019">
    <property type="protein sequence ID" value="MBB1126478.1"/>
    <property type="molecule type" value="Genomic_DNA"/>
</dbReference>
<dbReference type="NCBIfam" id="TIGR01784">
    <property type="entry name" value="T_den_put_tspse"/>
    <property type="match status" value="1"/>
</dbReference>
<proteinExistence type="predicted"/>
<dbReference type="PANTHER" id="PTHR41317:SF1">
    <property type="entry name" value="PD-(D_E)XK NUCLEASE FAMILY TRANSPOSASE"/>
    <property type="match status" value="1"/>
</dbReference>
<comment type="caution">
    <text evidence="2">The sequence shown here is derived from an EMBL/GenBank/DDBJ whole genome shotgun (WGS) entry which is preliminary data.</text>
</comment>
<dbReference type="RefSeq" id="WP_182584107.1">
    <property type="nucleotide sequence ID" value="NZ_JABVCQ010000019.1"/>
</dbReference>
<organism evidence="2 3">
    <name type="scientific">Thiospirillum jenense</name>
    <dbReference type="NCBI Taxonomy" id="1653858"/>
    <lineage>
        <taxon>Bacteria</taxon>
        <taxon>Pseudomonadati</taxon>
        <taxon>Pseudomonadota</taxon>
        <taxon>Gammaproteobacteria</taxon>
        <taxon>Chromatiales</taxon>
        <taxon>Chromatiaceae</taxon>
        <taxon>Thiospirillum</taxon>
    </lineage>
</organism>
<protein>
    <submittedName>
        <fullName evidence="2">Rpn family recombination-promoting nuclease/putative transposase</fullName>
    </submittedName>
</protein>
<gene>
    <name evidence="2" type="ORF">HUK38_09560</name>
</gene>
<dbReference type="Pfam" id="PF12784">
    <property type="entry name" value="PDDEXK_2"/>
    <property type="match status" value="1"/>
</dbReference>
<keyword evidence="3" id="KW-1185">Reference proteome</keyword>
<sequence length="301" mass="35432">MRRPIDPKVDCVFKALLGSNNNRNLLVHFLNATLGETLRCPIREVEILNPYNDREQADSKLSIVDIKAQDENKQQYQIEIQLLNHSGLSARIIYNWGLLYTRQLKESDPYELLKPSYSIWLLAEPLLDDQLAYFGDPEFLHVYRFRDNQGRCFHNHGGIWLLELSKFQAADVETELQRWLRFFLEAERLDSSNLPVWMQTNEMRQAMQTLKLFSDEDRAYWEYQDRISYLRIQRSLENDLKQALQEKEAVLQEREIAIQEKEAAVQEKDIAIQEKDAAVLEAARLKALLDQLHQQIKPLSE</sequence>
<reference evidence="2 3" key="1">
    <citation type="journal article" date="2020" name="Arch. Microbiol.">
        <title>The genome sequence of the giant phototrophic gammaproteobacterium Thiospirillum jenense gives insight into its physiological properties and phylogenetic relationships.</title>
        <authorList>
            <person name="Imhoff J.F."/>
            <person name="Meyer T.E."/>
            <person name="Kyndt J.A."/>
        </authorList>
    </citation>
    <scope>NUCLEOTIDE SEQUENCE [LARGE SCALE GENOMIC DNA]</scope>
    <source>
        <strain evidence="2 3">DSM 216</strain>
    </source>
</reference>
<name>A0A839HHG6_9GAMM</name>
<feature type="coiled-coil region" evidence="1">
    <location>
        <begin position="233"/>
        <end position="295"/>
    </location>
</feature>
<evidence type="ECO:0000256" key="1">
    <source>
        <dbReference type="SAM" id="Coils"/>
    </source>
</evidence>
<dbReference type="AlphaFoldDB" id="A0A839HHG6"/>
<dbReference type="InterPro" id="IPR010106">
    <property type="entry name" value="RpnA"/>
</dbReference>
<dbReference type="Proteomes" id="UP000548632">
    <property type="component" value="Unassembled WGS sequence"/>
</dbReference>
<evidence type="ECO:0000313" key="2">
    <source>
        <dbReference type="EMBL" id="MBB1126478.1"/>
    </source>
</evidence>